<dbReference type="Proteomes" id="UP001153331">
    <property type="component" value="Unassembled WGS sequence"/>
</dbReference>
<keyword evidence="2" id="KW-1185">Reference proteome</keyword>
<proteinExistence type="predicted"/>
<gene>
    <name evidence="1" type="ORF">OPT61_g8981</name>
</gene>
<reference evidence="1" key="1">
    <citation type="submission" date="2022-11" db="EMBL/GenBank/DDBJ databases">
        <title>Genome Sequence of Boeremia exigua.</title>
        <authorList>
            <person name="Buettner E."/>
        </authorList>
    </citation>
    <scope>NUCLEOTIDE SEQUENCE</scope>
    <source>
        <strain evidence="1">CU02</strain>
    </source>
</reference>
<name>A0ACC2HW00_9PLEO</name>
<comment type="caution">
    <text evidence="1">The sequence shown here is derived from an EMBL/GenBank/DDBJ whole genome shotgun (WGS) entry which is preliminary data.</text>
</comment>
<evidence type="ECO:0000313" key="1">
    <source>
        <dbReference type="EMBL" id="KAJ8107271.1"/>
    </source>
</evidence>
<protein>
    <submittedName>
        <fullName evidence="1">Uncharacterized protein</fullName>
    </submittedName>
</protein>
<sequence length="454" mass="52000">MSPLQTPDHMSQEFTESCLNDPTTFKSDMSRAMARTKARFLANGHSSSNSETKLLRETDTTIEPEDQKRDLQNEGRECCSKLQSANEKLRDELDSSHDHSRHQMMILNSQLHEVESMAKTWQDKCEKAEWKSQRDLVLTEDLRDEIAELHDRIHELVQPCTGCSAFSRENAELRAEDCALSEELKAAQQTVTELQEKRDAQAPMADLRRCIERQRYKSLQDSTDESWGMYAAEAAARKNVEEKYAQLRREKQDHNDEQDITIYQLKKTESHLQMIIRGLHSEIATRKQRINDQGPTITLEHELRLADCEERNGALEAELEANNAQLSDVLACNKKLQEHNNIIEARLRDAASCNTQLLDHIETLKACQSARETQQDLSRLILRDVEDISHTLTARAVPDRDIASRLSLIETQVDALDKWIEPVMSEQNAQITDVQTTLVSMNSKIEDLKQPPPC</sequence>
<evidence type="ECO:0000313" key="2">
    <source>
        <dbReference type="Proteomes" id="UP001153331"/>
    </source>
</evidence>
<accession>A0ACC2HW00</accession>
<organism evidence="1 2">
    <name type="scientific">Boeremia exigua</name>
    <dbReference type="NCBI Taxonomy" id="749465"/>
    <lineage>
        <taxon>Eukaryota</taxon>
        <taxon>Fungi</taxon>
        <taxon>Dikarya</taxon>
        <taxon>Ascomycota</taxon>
        <taxon>Pezizomycotina</taxon>
        <taxon>Dothideomycetes</taxon>
        <taxon>Pleosporomycetidae</taxon>
        <taxon>Pleosporales</taxon>
        <taxon>Pleosporineae</taxon>
        <taxon>Didymellaceae</taxon>
        <taxon>Boeremia</taxon>
    </lineage>
</organism>
<dbReference type="EMBL" id="JAPHNI010000965">
    <property type="protein sequence ID" value="KAJ8107271.1"/>
    <property type="molecule type" value="Genomic_DNA"/>
</dbReference>